<feature type="transmembrane region" description="Helical" evidence="1">
    <location>
        <begin position="305"/>
        <end position="330"/>
    </location>
</feature>
<feature type="transmembrane region" description="Helical" evidence="1">
    <location>
        <begin position="178"/>
        <end position="199"/>
    </location>
</feature>
<name>A0A6N9PWI1_9BACL</name>
<proteinExistence type="predicted"/>
<dbReference type="InterPro" id="IPR053046">
    <property type="entry name" value="ABC-5_transporter"/>
</dbReference>
<keyword evidence="1" id="KW-1133">Transmembrane helix</keyword>
<feature type="transmembrane region" description="Helical" evidence="1">
    <location>
        <begin position="336"/>
        <end position="353"/>
    </location>
</feature>
<dbReference type="RefSeq" id="WP_160644264.1">
    <property type="nucleotide sequence ID" value="NZ_SIJB01000007.1"/>
</dbReference>
<dbReference type="PANTHER" id="PTHR39177">
    <property type="entry name" value="ABC TRANSPORTER PERMEASE YTRC-RELATED"/>
    <property type="match status" value="1"/>
</dbReference>
<dbReference type="AlphaFoldDB" id="A0A6N9PWI1"/>
<accession>A0A6N9PWI1</accession>
<feature type="transmembrane region" description="Helical" evidence="1">
    <location>
        <begin position="264"/>
        <end position="285"/>
    </location>
</feature>
<feature type="transmembrane region" description="Helical" evidence="1">
    <location>
        <begin position="16"/>
        <end position="35"/>
    </location>
</feature>
<dbReference type="EMBL" id="SIJB01000007">
    <property type="protein sequence ID" value="NBI27879.1"/>
    <property type="molecule type" value="Genomic_DNA"/>
</dbReference>
<feature type="transmembrane region" description="Helical" evidence="1">
    <location>
        <begin position="70"/>
        <end position="88"/>
    </location>
</feature>
<keyword evidence="1" id="KW-0812">Transmembrane</keyword>
<evidence type="ECO:0000313" key="2">
    <source>
        <dbReference type="EMBL" id="NBI27879.1"/>
    </source>
</evidence>
<protein>
    <recommendedName>
        <fullName evidence="4">ABC-2 family transporter protein</fullName>
    </recommendedName>
</protein>
<dbReference type="GO" id="GO:0005886">
    <property type="term" value="C:plasma membrane"/>
    <property type="evidence" value="ECO:0007669"/>
    <property type="project" value="UniProtKB-SubCell"/>
</dbReference>
<gene>
    <name evidence="2" type="ORF">ERL59_02745</name>
</gene>
<organism evidence="2 3">
    <name type="scientific">Chengkuizengella marina</name>
    <dbReference type="NCBI Taxonomy" id="2507566"/>
    <lineage>
        <taxon>Bacteria</taxon>
        <taxon>Bacillati</taxon>
        <taxon>Bacillota</taxon>
        <taxon>Bacilli</taxon>
        <taxon>Bacillales</taxon>
        <taxon>Paenibacillaceae</taxon>
        <taxon>Chengkuizengella</taxon>
    </lineage>
</organism>
<dbReference type="Proteomes" id="UP000448943">
    <property type="component" value="Unassembled WGS sequence"/>
</dbReference>
<dbReference type="PANTHER" id="PTHR39177:SF1">
    <property type="entry name" value="ABC TRANSPORTER PERMEASE YTRC-RELATED"/>
    <property type="match status" value="1"/>
</dbReference>
<evidence type="ECO:0000256" key="1">
    <source>
        <dbReference type="SAM" id="Phobius"/>
    </source>
</evidence>
<feature type="transmembrane region" description="Helical" evidence="1">
    <location>
        <begin position="151"/>
        <end position="171"/>
    </location>
</feature>
<keyword evidence="1" id="KW-0472">Membrane</keyword>
<dbReference type="OrthoDB" id="2658554at2"/>
<sequence>MFNKTLWYKDYKQTKFILWSIWAVLFLGMPVQVITRLQNLREYEKNELLINPNFKIYTDYFYNSVLNFNSIYVVLVILIFILASLLIGSERGNKTNDFTFSLPFSRKQIFLSKWMIGTTFIVSAFIFNFIFAQVIIYFSEYQNMLDFEWSFIYFVYPFMAFVALYVFALFFGTITGGFIYQAALTFIFFIFPSGIYILLESFSQTILNKELYVFYNKFDVWFLGNYLDISSYTSKNLFFNTVHQYNMIEDGFYSFQSYDYQFNYYFLFIPILYTLILLTLSVLLYERNKVENNGKFLLFSQLNKFFMFGIVICFALLGGIIGTAFVPFRLNELNNLFYLFGFIGFGILSYYFTRKLYNMNLKISSR</sequence>
<dbReference type="GO" id="GO:0140359">
    <property type="term" value="F:ABC-type transporter activity"/>
    <property type="evidence" value="ECO:0007669"/>
    <property type="project" value="InterPro"/>
</dbReference>
<keyword evidence="3" id="KW-1185">Reference proteome</keyword>
<feature type="transmembrane region" description="Helical" evidence="1">
    <location>
        <begin position="114"/>
        <end position="139"/>
    </location>
</feature>
<dbReference type="Pfam" id="PF12679">
    <property type="entry name" value="ABC2_membrane_2"/>
    <property type="match status" value="1"/>
</dbReference>
<comment type="caution">
    <text evidence="2">The sequence shown here is derived from an EMBL/GenBank/DDBJ whole genome shotgun (WGS) entry which is preliminary data.</text>
</comment>
<reference evidence="2 3" key="1">
    <citation type="submission" date="2019-01" db="EMBL/GenBank/DDBJ databases">
        <title>Chengkuizengella sp. nov., isolated from deep-sea sediment of East Pacific Ocean.</title>
        <authorList>
            <person name="Yang J."/>
            <person name="Lai Q."/>
            <person name="Shao Z."/>
        </authorList>
    </citation>
    <scope>NUCLEOTIDE SEQUENCE [LARGE SCALE GENOMIC DNA]</scope>
    <source>
        <strain evidence="2 3">YPA3-1-1</strain>
    </source>
</reference>
<evidence type="ECO:0008006" key="4">
    <source>
        <dbReference type="Google" id="ProtNLM"/>
    </source>
</evidence>
<evidence type="ECO:0000313" key="3">
    <source>
        <dbReference type="Proteomes" id="UP000448943"/>
    </source>
</evidence>